<reference evidence="2 3" key="1">
    <citation type="submission" date="2020-11" db="EMBL/GenBank/DDBJ databases">
        <title>The genome sequence of Novosphingobium sp. 1Y9A.</title>
        <authorList>
            <person name="Liu Y."/>
        </authorList>
    </citation>
    <scope>NUCLEOTIDE SEQUENCE [LARGE SCALE GENOMIC DNA]</scope>
    <source>
        <strain evidence="2 3">1Y9A</strain>
    </source>
</reference>
<comment type="caution">
    <text evidence="2">The sequence shown here is derived from an EMBL/GenBank/DDBJ whole genome shotgun (WGS) entry which is preliminary data.</text>
</comment>
<keyword evidence="1" id="KW-1133">Transmembrane helix</keyword>
<gene>
    <name evidence="2" type="ORF">I2488_19070</name>
</gene>
<evidence type="ECO:0000313" key="3">
    <source>
        <dbReference type="Proteomes" id="UP000600799"/>
    </source>
</evidence>
<evidence type="ECO:0000313" key="2">
    <source>
        <dbReference type="EMBL" id="MBF9153109.1"/>
    </source>
</evidence>
<organism evidence="2 3">
    <name type="scientific">Novosphingobium jiangmenense</name>
    <dbReference type="NCBI Taxonomy" id="2791981"/>
    <lineage>
        <taxon>Bacteria</taxon>
        <taxon>Pseudomonadati</taxon>
        <taxon>Pseudomonadota</taxon>
        <taxon>Alphaproteobacteria</taxon>
        <taxon>Sphingomonadales</taxon>
        <taxon>Sphingomonadaceae</taxon>
        <taxon>Novosphingobium</taxon>
    </lineage>
</organism>
<keyword evidence="1" id="KW-0472">Membrane</keyword>
<accession>A0ABS0HLJ2</accession>
<proteinExistence type="predicted"/>
<sequence>MNASQVCLQLLESSDMTSAVVGGLLGALAGGIPAWGLAKRQSNETLRRDREQREENQKALAFSVAVKLIQIINSTIILNNHLKSCLALRQDPAREHMEPWQVVVPIVGNTDQESSIRFTAEEMAVFA</sequence>
<dbReference type="Proteomes" id="UP000600799">
    <property type="component" value="Unassembled WGS sequence"/>
</dbReference>
<keyword evidence="1" id="KW-0812">Transmembrane</keyword>
<protein>
    <submittedName>
        <fullName evidence="2">Uncharacterized protein</fullName>
    </submittedName>
</protein>
<feature type="transmembrane region" description="Helical" evidence="1">
    <location>
        <begin position="20"/>
        <end position="38"/>
    </location>
</feature>
<dbReference type="RefSeq" id="WP_196277379.1">
    <property type="nucleotide sequence ID" value="NZ_JADQDC010000022.1"/>
</dbReference>
<name>A0ABS0HLJ2_9SPHN</name>
<keyword evidence="3" id="KW-1185">Reference proteome</keyword>
<dbReference type="EMBL" id="JADQDC010000022">
    <property type="protein sequence ID" value="MBF9153109.1"/>
    <property type="molecule type" value="Genomic_DNA"/>
</dbReference>
<evidence type="ECO:0000256" key="1">
    <source>
        <dbReference type="SAM" id="Phobius"/>
    </source>
</evidence>